<dbReference type="EC" id="3.2.2.4" evidence="2"/>
<dbReference type="EMBL" id="DRQG01000128">
    <property type="protein sequence ID" value="HGY56757.1"/>
    <property type="molecule type" value="Genomic_DNA"/>
</dbReference>
<proteinExistence type="predicted"/>
<protein>
    <recommendedName>
        <fullName evidence="3">AMP nucleosidase</fullName>
        <ecNumber evidence="2">3.2.2.4</ecNumber>
    </recommendedName>
    <alternativeName>
        <fullName evidence="3">AMP nucleosidase</fullName>
    </alternativeName>
</protein>
<dbReference type="GO" id="GO:0008714">
    <property type="term" value="F:AMP nucleosidase activity"/>
    <property type="evidence" value="ECO:0007669"/>
    <property type="project" value="UniProtKB-EC"/>
</dbReference>
<evidence type="ECO:0000313" key="5">
    <source>
        <dbReference type="EMBL" id="HGY56757.1"/>
    </source>
</evidence>
<gene>
    <name evidence="5" type="ORF">ENK44_13710</name>
</gene>
<feature type="transmembrane region" description="Helical" evidence="4">
    <location>
        <begin position="180"/>
        <end position="199"/>
    </location>
</feature>
<dbReference type="Pfam" id="PF03641">
    <property type="entry name" value="Lysine_decarbox"/>
    <property type="match status" value="1"/>
</dbReference>
<dbReference type="GO" id="GO:0005829">
    <property type="term" value="C:cytosol"/>
    <property type="evidence" value="ECO:0007669"/>
    <property type="project" value="TreeGrafter"/>
</dbReference>
<dbReference type="SUPFAM" id="SSF102405">
    <property type="entry name" value="MCP/YpsA-like"/>
    <property type="match status" value="1"/>
</dbReference>
<accession>A0A7V4U3L5</accession>
<keyword evidence="4" id="KW-0812">Transmembrane</keyword>
<evidence type="ECO:0000256" key="3">
    <source>
        <dbReference type="ARBA" id="ARBA00031983"/>
    </source>
</evidence>
<name>A0A7V4U3L5_CALAY</name>
<dbReference type="InterPro" id="IPR052341">
    <property type="entry name" value="LOG_family_nucleotidases"/>
</dbReference>
<dbReference type="AlphaFoldDB" id="A0A7V4U3L5"/>
<keyword evidence="4" id="KW-0472">Membrane</keyword>
<evidence type="ECO:0000256" key="4">
    <source>
        <dbReference type="SAM" id="Phobius"/>
    </source>
</evidence>
<dbReference type="PANTHER" id="PTHR43393">
    <property type="entry name" value="CYTOKININ RIBOSIDE 5'-MONOPHOSPHATE PHOSPHORIBOHYDROLASE"/>
    <property type="match status" value="1"/>
</dbReference>
<comment type="catalytic activity">
    <reaction evidence="1">
        <text>AMP + H2O = D-ribose 5-phosphate + adenine</text>
        <dbReference type="Rhea" id="RHEA:20129"/>
        <dbReference type="ChEBI" id="CHEBI:15377"/>
        <dbReference type="ChEBI" id="CHEBI:16708"/>
        <dbReference type="ChEBI" id="CHEBI:78346"/>
        <dbReference type="ChEBI" id="CHEBI:456215"/>
        <dbReference type="EC" id="3.2.2.4"/>
    </reaction>
</comment>
<evidence type="ECO:0000256" key="2">
    <source>
        <dbReference type="ARBA" id="ARBA00011985"/>
    </source>
</evidence>
<dbReference type="InterPro" id="IPR031100">
    <property type="entry name" value="LOG_fam"/>
</dbReference>
<dbReference type="Proteomes" id="UP000885779">
    <property type="component" value="Unassembled WGS sequence"/>
</dbReference>
<dbReference type="Gene3D" id="3.40.50.450">
    <property type="match status" value="1"/>
</dbReference>
<dbReference type="PANTHER" id="PTHR43393:SF3">
    <property type="entry name" value="LYSINE DECARBOXYLASE-LIKE PROTEIN"/>
    <property type="match status" value="1"/>
</dbReference>
<evidence type="ECO:0000256" key="1">
    <source>
        <dbReference type="ARBA" id="ARBA00000274"/>
    </source>
</evidence>
<comment type="caution">
    <text evidence="5">The sequence shown here is derived from an EMBL/GenBank/DDBJ whole genome shotgun (WGS) entry which is preliminary data.</text>
</comment>
<sequence length="269" mass="30789">MPGRKKRPPKAYRNIEFLTSSRARPIRILAEFLEPYHRFKDMEIESTIVFFGSARIQPKTKAKARLKELAKICDTDPSPENVSALSAARLQLRLSNYYEEAVKLAKLLTKWTMDKETGKQKYYVCSGGGPGIMEAANKGASKAGGKSIGLNISIPHEQYPNPYITDELMFEFHYFFMRKYWFVYLAKALIIFPGGFGTLDELMEVLTLIQTKKLTKPLPIIVFGQDYWKEVIDIEAMAKWGTISPQDLELFKVVNTAEEAFRILQELLE</sequence>
<reference evidence="5" key="1">
    <citation type="journal article" date="2020" name="mSystems">
        <title>Genome- and Community-Level Interaction Insights into Carbon Utilization and Element Cycling Functions of Hydrothermarchaeota in Hydrothermal Sediment.</title>
        <authorList>
            <person name="Zhou Z."/>
            <person name="Liu Y."/>
            <person name="Xu W."/>
            <person name="Pan J."/>
            <person name="Luo Z.H."/>
            <person name="Li M."/>
        </authorList>
    </citation>
    <scope>NUCLEOTIDE SEQUENCE [LARGE SCALE GENOMIC DNA]</scope>
    <source>
        <strain evidence="5">HyVt-577</strain>
    </source>
</reference>
<keyword evidence="4" id="KW-1133">Transmembrane helix</keyword>
<organism evidence="5">
    <name type="scientific">Caldithrix abyssi</name>
    <dbReference type="NCBI Taxonomy" id="187145"/>
    <lineage>
        <taxon>Bacteria</taxon>
        <taxon>Pseudomonadati</taxon>
        <taxon>Calditrichota</taxon>
        <taxon>Calditrichia</taxon>
        <taxon>Calditrichales</taxon>
        <taxon>Calditrichaceae</taxon>
        <taxon>Caldithrix</taxon>
    </lineage>
</organism>